<name>A0A5Q0LSB7_STRIE</name>
<reference evidence="2" key="1">
    <citation type="submission" date="2019-04" db="EMBL/GenBank/DDBJ databases">
        <authorList>
            <person name="Liu S."/>
            <person name="Zhou S."/>
            <person name="Liu Y."/>
        </authorList>
    </citation>
    <scope>NUCLEOTIDE SEQUENCE</scope>
    <source>
        <strain evidence="2">22471</strain>
    </source>
</reference>
<protein>
    <submittedName>
        <fullName evidence="2">Strongylocin 2-like protein</fullName>
    </submittedName>
</protein>
<keyword evidence="1" id="KW-0732">Signal</keyword>
<dbReference type="EMBL" id="MK784766">
    <property type="protein sequence ID" value="QFZ79344.1"/>
    <property type="molecule type" value="mRNA"/>
</dbReference>
<feature type="signal peptide" evidence="1">
    <location>
        <begin position="1"/>
        <end position="20"/>
    </location>
</feature>
<evidence type="ECO:0000313" key="2">
    <source>
        <dbReference type="EMBL" id="QFZ79344.1"/>
    </source>
</evidence>
<feature type="chain" id="PRO_5024405917" evidence="1">
    <location>
        <begin position="21"/>
        <end position="82"/>
    </location>
</feature>
<proteinExistence type="evidence at transcript level"/>
<organism evidence="2">
    <name type="scientific">Strongylocentrotus intermedius</name>
    <name type="common">Sea urchin</name>
    <dbReference type="NCBI Taxonomy" id="7667"/>
    <lineage>
        <taxon>Eukaryota</taxon>
        <taxon>Metazoa</taxon>
        <taxon>Echinodermata</taxon>
        <taxon>Eleutherozoa</taxon>
        <taxon>Echinozoa</taxon>
        <taxon>Echinoidea</taxon>
        <taxon>Euechinoidea</taxon>
        <taxon>Echinacea</taxon>
        <taxon>Camarodonta</taxon>
        <taxon>Echinidea</taxon>
        <taxon>Strongylocentrotidae</taxon>
        <taxon>Strongylocentrotus</taxon>
    </lineage>
</organism>
<evidence type="ECO:0000256" key="1">
    <source>
        <dbReference type="SAM" id="SignalP"/>
    </source>
</evidence>
<accession>A0A5Q0LSB7</accession>
<sequence>MNLHLTSWFFLVTFMSHAMAAPILEDDDSKGWLVVWHPLHDAKPNCYNTNKCIKTNGNEKCTKYYCCRFGETAEPTCEVRKG</sequence>
<dbReference type="AlphaFoldDB" id="A0A5Q0LSB7"/>